<dbReference type="EMBL" id="CAUWAG010000003">
    <property type="protein sequence ID" value="CAJ2501401.1"/>
    <property type="molecule type" value="Genomic_DNA"/>
</dbReference>
<comment type="caution">
    <text evidence="2">The sequence shown here is derived from an EMBL/GenBank/DDBJ whole genome shotgun (WGS) entry which is preliminary data.</text>
</comment>
<gene>
    <name evidence="2" type="ORF">KHLLAP_LOCUS1869</name>
</gene>
<organism evidence="2 3">
    <name type="scientific">Anthostomella pinea</name>
    <dbReference type="NCBI Taxonomy" id="933095"/>
    <lineage>
        <taxon>Eukaryota</taxon>
        <taxon>Fungi</taxon>
        <taxon>Dikarya</taxon>
        <taxon>Ascomycota</taxon>
        <taxon>Pezizomycotina</taxon>
        <taxon>Sordariomycetes</taxon>
        <taxon>Xylariomycetidae</taxon>
        <taxon>Xylariales</taxon>
        <taxon>Xylariaceae</taxon>
        <taxon>Anthostomella</taxon>
    </lineage>
</organism>
<name>A0AAI8VBL7_9PEZI</name>
<keyword evidence="3" id="KW-1185">Reference proteome</keyword>
<dbReference type="Proteomes" id="UP001295740">
    <property type="component" value="Unassembled WGS sequence"/>
</dbReference>
<reference evidence="2" key="1">
    <citation type="submission" date="2023-10" db="EMBL/GenBank/DDBJ databases">
        <authorList>
            <person name="Hackl T."/>
        </authorList>
    </citation>
    <scope>NUCLEOTIDE SEQUENCE</scope>
</reference>
<feature type="domain" description="DUF7730" evidence="1">
    <location>
        <begin position="95"/>
        <end position="213"/>
    </location>
</feature>
<protein>
    <submittedName>
        <fullName evidence="2">Uu.00g042540.m01.CDS01</fullName>
    </submittedName>
</protein>
<dbReference type="InterPro" id="IPR056632">
    <property type="entry name" value="DUF7730"/>
</dbReference>
<evidence type="ECO:0000313" key="2">
    <source>
        <dbReference type="EMBL" id="CAJ2501401.1"/>
    </source>
</evidence>
<sequence>MGRKLSRPRVALSYILYAPTEAAIIIPPVMRGHRYVHQQLVRQSILKVKPFWVKPLRPQRRPRALTAPLPPHHPGLLVETWDWTTNRIAPQSTCAQEHCLLVTRVPLDIRVMIYREVLEGQFFHRSSGTNHAPPRKYKCLRPWQYMDGVHGSCHGSQQRMQLLSLPSTCRLIYTETITRLYAANKFDFTQSFCLLNFLNALPSARYADIRHLQYFIGIGRGLVSGGAPQMRD</sequence>
<accession>A0AAI8VBL7</accession>
<dbReference type="Pfam" id="PF24864">
    <property type="entry name" value="DUF7730"/>
    <property type="match status" value="1"/>
</dbReference>
<evidence type="ECO:0000259" key="1">
    <source>
        <dbReference type="Pfam" id="PF24864"/>
    </source>
</evidence>
<dbReference type="AlphaFoldDB" id="A0AAI8VBL7"/>
<proteinExistence type="predicted"/>
<dbReference type="PANTHER" id="PTHR38790">
    <property type="entry name" value="2EXR DOMAIN-CONTAINING PROTEIN-RELATED"/>
    <property type="match status" value="1"/>
</dbReference>
<evidence type="ECO:0000313" key="3">
    <source>
        <dbReference type="Proteomes" id="UP001295740"/>
    </source>
</evidence>